<dbReference type="InterPro" id="IPR012259">
    <property type="entry name" value="DHFR"/>
</dbReference>
<gene>
    <name evidence="9" type="ORF">RUM44_006266</name>
</gene>
<comment type="similarity">
    <text evidence="7">Belongs to the dihydrofolate reductase family.</text>
</comment>
<evidence type="ECO:0000256" key="6">
    <source>
        <dbReference type="ARBA" id="ARBA00048873"/>
    </source>
</evidence>
<dbReference type="PRINTS" id="PR00070">
    <property type="entry name" value="DHFR"/>
</dbReference>
<dbReference type="Gene3D" id="3.40.430.10">
    <property type="entry name" value="Dihydrofolate Reductase, subunit A"/>
    <property type="match status" value="1"/>
</dbReference>
<comment type="caution">
    <text evidence="9">The sequence shown here is derived from an EMBL/GenBank/DDBJ whole genome shotgun (WGS) entry which is preliminary data.</text>
</comment>
<dbReference type="SUPFAM" id="SSF53597">
    <property type="entry name" value="Dihydrofolate reductase-like"/>
    <property type="match status" value="1"/>
</dbReference>
<dbReference type="Proteomes" id="UP001359485">
    <property type="component" value="Unassembled WGS sequence"/>
</dbReference>
<sequence length="183" mass="21292">MGIPFNMIAAMCSNNGIGYKGNLPWKLKKELEYFARITKEVSNPKMKNAVIMGRKTWDSLPRNWKPLPGRYNFVLSRHPMDLPGAIVCSSLDNVIQKINSPEFTNKIETAWLIGGSQIYEAALNRNICDRVYLTRILKEFECDCFINFDFSKGYKEISDERVPKEIQEEEEIKFAFYVYEKIQ</sequence>
<proteinExistence type="inferred from homology"/>
<comment type="catalytic activity">
    <reaction evidence="6">
        <text>(6S)-5,6,7,8-tetrahydrofolate + NADP(+) = 7,8-dihydrofolate + NADPH + H(+)</text>
        <dbReference type="Rhea" id="RHEA:15009"/>
        <dbReference type="ChEBI" id="CHEBI:15378"/>
        <dbReference type="ChEBI" id="CHEBI:57451"/>
        <dbReference type="ChEBI" id="CHEBI:57453"/>
        <dbReference type="ChEBI" id="CHEBI:57783"/>
        <dbReference type="ChEBI" id="CHEBI:58349"/>
        <dbReference type="EC" id="1.5.1.3"/>
    </reaction>
</comment>
<accession>A0ABR1AJB9</accession>
<dbReference type="InterPro" id="IPR017925">
    <property type="entry name" value="DHFR_CS"/>
</dbReference>
<keyword evidence="10" id="KW-1185">Reference proteome</keyword>
<dbReference type="EMBL" id="JAWJWF010000048">
    <property type="protein sequence ID" value="KAK6619866.1"/>
    <property type="molecule type" value="Genomic_DNA"/>
</dbReference>
<comment type="pathway">
    <text evidence="1">Cofactor biosynthesis; tetrahydrofolate biosynthesis; 5,6,7,8-tetrahydrofolate from 7,8-dihydrofolate: step 1/1.</text>
</comment>
<keyword evidence="5" id="KW-0560">Oxidoreductase</keyword>
<dbReference type="CDD" id="cd00209">
    <property type="entry name" value="DHFR"/>
    <property type="match status" value="1"/>
</dbReference>
<dbReference type="InterPro" id="IPR001796">
    <property type="entry name" value="DHFR_dom"/>
</dbReference>
<dbReference type="Pfam" id="PF00186">
    <property type="entry name" value="DHFR_1"/>
    <property type="match status" value="1"/>
</dbReference>
<dbReference type="PANTHER" id="PTHR48069">
    <property type="entry name" value="DIHYDROFOLATE REDUCTASE"/>
    <property type="match status" value="1"/>
</dbReference>
<protein>
    <recommendedName>
        <fullName evidence="2">dihydrofolate reductase</fullName>
        <ecNumber evidence="2">1.5.1.3</ecNumber>
    </recommendedName>
</protein>
<keyword evidence="3" id="KW-0554">One-carbon metabolism</keyword>
<name>A0ABR1AJB9_POLSC</name>
<evidence type="ECO:0000259" key="8">
    <source>
        <dbReference type="PROSITE" id="PS51330"/>
    </source>
</evidence>
<evidence type="ECO:0000256" key="1">
    <source>
        <dbReference type="ARBA" id="ARBA00004903"/>
    </source>
</evidence>
<evidence type="ECO:0000313" key="9">
    <source>
        <dbReference type="EMBL" id="KAK6619866.1"/>
    </source>
</evidence>
<evidence type="ECO:0000256" key="2">
    <source>
        <dbReference type="ARBA" id="ARBA00012856"/>
    </source>
</evidence>
<evidence type="ECO:0000256" key="4">
    <source>
        <dbReference type="ARBA" id="ARBA00022857"/>
    </source>
</evidence>
<evidence type="ECO:0000313" key="10">
    <source>
        <dbReference type="Proteomes" id="UP001359485"/>
    </source>
</evidence>
<reference evidence="9 10" key="1">
    <citation type="submission" date="2023-09" db="EMBL/GenBank/DDBJ databases">
        <title>Genomes of two closely related lineages of the louse Polyplax serrata with different host specificities.</title>
        <authorList>
            <person name="Martinu J."/>
            <person name="Tarabai H."/>
            <person name="Stefka J."/>
            <person name="Hypsa V."/>
        </authorList>
    </citation>
    <scope>NUCLEOTIDE SEQUENCE [LARGE SCALE GENOMIC DNA]</scope>
    <source>
        <strain evidence="9">98ZLc_SE</strain>
    </source>
</reference>
<feature type="domain" description="DHFR" evidence="8">
    <location>
        <begin position="4"/>
        <end position="181"/>
    </location>
</feature>
<dbReference type="PROSITE" id="PS51330">
    <property type="entry name" value="DHFR_2"/>
    <property type="match status" value="1"/>
</dbReference>
<dbReference type="PANTHER" id="PTHR48069:SF3">
    <property type="entry name" value="DIHYDROFOLATE REDUCTASE"/>
    <property type="match status" value="1"/>
</dbReference>
<keyword evidence="4" id="KW-0521">NADP</keyword>
<evidence type="ECO:0000256" key="5">
    <source>
        <dbReference type="ARBA" id="ARBA00023002"/>
    </source>
</evidence>
<dbReference type="InterPro" id="IPR024072">
    <property type="entry name" value="DHFR-like_dom_sf"/>
</dbReference>
<dbReference type="PROSITE" id="PS00075">
    <property type="entry name" value="DHFR_1"/>
    <property type="match status" value="1"/>
</dbReference>
<organism evidence="9 10">
    <name type="scientific">Polyplax serrata</name>
    <name type="common">Common mouse louse</name>
    <dbReference type="NCBI Taxonomy" id="468196"/>
    <lineage>
        <taxon>Eukaryota</taxon>
        <taxon>Metazoa</taxon>
        <taxon>Ecdysozoa</taxon>
        <taxon>Arthropoda</taxon>
        <taxon>Hexapoda</taxon>
        <taxon>Insecta</taxon>
        <taxon>Pterygota</taxon>
        <taxon>Neoptera</taxon>
        <taxon>Paraneoptera</taxon>
        <taxon>Psocodea</taxon>
        <taxon>Troctomorpha</taxon>
        <taxon>Phthiraptera</taxon>
        <taxon>Anoplura</taxon>
        <taxon>Polyplacidae</taxon>
        <taxon>Polyplax</taxon>
    </lineage>
</organism>
<evidence type="ECO:0000256" key="3">
    <source>
        <dbReference type="ARBA" id="ARBA00022563"/>
    </source>
</evidence>
<evidence type="ECO:0000256" key="7">
    <source>
        <dbReference type="RuleBase" id="RU004474"/>
    </source>
</evidence>
<dbReference type="EC" id="1.5.1.3" evidence="2"/>